<dbReference type="PANTHER" id="PTHR24567">
    <property type="entry name" value="CRP FAMILY TRANSCRIPTIONAL REGULATORY PROTEIN"/>
    <property type="match status" value="1"/>
</dbReference>
<dbReference type="SMART" id="SM00419">
    <property type="entry name" value="HTH_CRP"/>
    <property type="match status" value="1"/>
</dbReference>
<dbReference type="GO" id="GO:0003700">
    <property type="term" value="F:DNA-binding transcription factor activity"/>
    <property type="evidence" value="ECO:0007669"/>
    <property type="project" value="TreeGrafter"/>
</dbReference>
<dbReference type="Gene3D" id="1.10.10.10">
    <property type="entry name" value="Winged helix-like DNA-binding domain superfamily/Winged helix DNA-binding domain"/>
    <property type="match status" value="1"/>
</dbReference>
<dbReference type="Gene3D" id="2.60.120.10">
    <property type="entry name" value="Jelly Rolls"/>
    <property type="match status" value="1"/>
</dbReference>
<dbReference type="Proteomes" id="UP000035100">
    <property type="component" value="Unassembled WGS sequence"/>
</dbReference>
<sequence length="242" mass="27651">MKFDCTSCPLRRHEVFEKMTPEEVAFMMEFKSGEMTVDPGATILMQGSNSPQTFTVLDGIGVRYLMLENGRRQVINFLFPGDFLGLQASMTGELGHSIDAVTPMTLCAFQRKDFWQLFRQHPERAYDLTWIAATEHHFLGETIASLGQRSAIERVSWALVRIYQRLEAVGLARQGQTRLPIRQQDLADALGLSLVHTNKTLGELRRRQLAHWRDGLLRLNDLEELARIAMIELEPIQTRPLI</sequence>
<dbReference type="InterPro" id="IPR014710">
    <property type="entry name" value="RmlC-like_jellyroll"/>
</dbReference>
<keyword evidence="1" id="KW-0805">Transcription regulation</keyword>
<dbReference type="PANTHER" id="PTHR24567:SF68">
    <property type="entry name" value="DNA-BINDING TRANSCRIPTIONAL DUAL REGULATOR CRP"/>
    <property type="match status" value="1"/>
</dbReference>
<evidence type="ECO:0000256" key="2">
    <source>
        <dbReference type="ARBA" id="ARBA00023125"/>
    </source>
</evidence>
<dbReference type="InterPro" id="IPR036390">
    <property type="entry name" value="WH_DNA-bd_sf"/>
</dbReference>
<evidence type="ECO:0000259" key="5">
    <source>
        <dbReference type="PROSITE" id="PS51063"/>
    </source>
</evidence>
<dbReference type="STRING" id="1123501.Wenmar_03904"/>
<dbReference type="RefSeq" id="WP_018301702.1">
    <property type="nucleotide sequence ID" value="NZ_KB902278.1"/>
</dbReference>
<dbReference type="AlphaFoldDB" id="A0A0D0P7B3"/>
<keyword evidence="3" id="KW-0804">Transcription</keyword>
<accession>A0A0D0P7B3</accession>
<dbReference type="SUPFAM" id="SSF46785">
    <property type="entry name" value="Winged helix' DNA-binding domain"/>
    <property type="match status" value="1"/>
</dbReference>
<evidence type="ECO:0000313" key="7">
    <source>
        <dbReference type="Proteomes" id="UP000035100"/>
    </source>
</evidence>
<dbReference type="InterPro" id="IPR018490">
    <property type="entry name" value="cNMP-bd_dom_sf"/>
</dbReference>
<name>A0A0D0P7B3_9RHOB</name>
<proteinExistence type="predicted"/>
<reference evidence="6 7" key="1">
    <citation type="submission" date="2013-01" db="EMBL/GenBank/DDBJ databases">
        <authorList>
            <person name="Fiebig A."/>
            <person name="Goeker M."/>
            <person name="Klenk H.-P.P."/>
        </authorList>
    </citation>
    <scope>NUCLEOTIDE SEQUENCE [LARGE SCALE GENOMIC DNA]</scope>
    <source>
        <strain evidence="6 7">DSM 24838</strain>
    </source>
</reference>
<dbReference type="Pfam" id="PF13545">
    <property type="entry name" value="HTH_Crp_2"/>
    <property type="match status" value="1"/>
</dbReference>
<evidence type="ECO:0000259" key="4">
    <source>
        <dbReference type="PROSITE" id="PS50042"/>
    </source>
</evidence>
<evidence type="ECO:0000256" key="1">
    <source>
        <dbReference type="ARBA" id="ARBA00023015"/>
    </source>
</evidence>
<dbReference type="EMBL" id="AONG01000022">
    <property type="protein sequence ID" value="KIQ67481.1"/>
    <property type="molecule type" value="Genomic_DNA"/>
</dbReference>
<protein>
    <submittedName>
        <fullName evidence="6">cAMP-binding protein</fullName>
    </submittedName>
</protein>
<dbReference type="InterPro" id="IPR000595">
    <property type="entry name" value="cNMP-bd_dom"/>
</dbReference>
<dbReference type="InterPro" id="IPR050397">
    <property type="entry name" value="Env_Response_Regulators"/>
</dbReference>
<dbReference type="CDD" id="cd00038">
    <property type="entry name" value="CAP_ED"/>
    <property type="match status" value="1"/>
</dbReference>
<organism evidence="6 7">
    <name type="scientific">Wenxinia marina DSM 24838</name>
    <dbReference type="NCBI Taxonomy" id="1123501"/>
    <lineage>
        <taxon>Bacteria</taxon>
        <taxon>Pseudomonadati</taxon>
        <taxon>Pseudomonadota</taxon>
        <taxon>Alphaproteobacteria</taxon>
        <taxon>Rhodobacterales</taxon>
        <taxon>Roseobacteraceae</taxon>
        <taxon>Wenxinia</taxon>
    </lineage>
</organism>
<dbReference type="PROSITE" id="PS50042">
    <property type="entry name" value="CNMP_BINDING_3"/>
    <property type="match status" value="1"/>
</dbReference>
<gene>
    <name evidence="6" type="ORF">Wenmar_03904</name>
</gene>
<dbReference type="PATRIC" id="fig|1123501.6.peg.4035"/>
<dbReference type="InterPro" id="IPR036388">
    <property type="entry name" value="WH-like_DNA-bd_sf"/>
</dbReference>
<dbReference type="PROSITE" id="PS51063">
    <property type="entry name" value="HTH_CRP_2"/>
    <property type="match status" value="1"/>
</dbReference>
<dbReference type="InterPro" id="IPR012318">
    <property type="entry name" value="HTH_CRP"/>
</dbReference>
<dbReference type="eggNOG" id="COG0664">
    <property type="taxonomic scope" value="Bacteria"/>
</dbReference>
<dbReference type="OrthoDB" id="7584044at2"/>
<feature type="domain" description="Cyclic nucleotide-binding" evidence="4">
    <location>
        <begin position="15"/>
        <end position="120"/>
    </location>
</feature>
<dbReference type="GO" id="GO:0005829">
    <property type="term" value="C:cytosol"/>
    <property type="evidence" value="ECO:0007669"/>
    <property type="project" value="TreeGrafter"/>
</dbReference>
<keyword evidence="7" id="KW-1185">Reference proteome</keyword>
<evidence type="ECO:0000256" key="3">
    <source>
        <dbReference type="ARBA" id="ARBA00023163"/>
    </source>
</evidence>
<feature type="domain" description="HTH crp-type" evidence="5">
    <location>
        <begin position="149"/>
        <end position="223"/>
    </location>
</feature>
<dbReference type="GO" id="GO:0003677">
    <property type="term" value="F:DNA binding"/>
    <property type="evidence" value="ECO:0007669"/>
    <property type="project" value="UniProtKB-KW"/>
</dbReference>
<keyword evidence="2" id="KW-0238">DNA-binding</keyword>
<dbReference type="Pfam" id="PF00027">
    <property type="entry name" value="cNMP_binding"/>
    <property type="match status" value="1"/>
</dbReference>
<dbReference type="SUPFAM" id="SSF51206">
    <property type="entry name" value="cAMP-binding domain-like"/>
    <property type="match status" value="1"/>
</dbReference>
<comment type="caution">
    <text evidence="6">The sequence shown here is derived from an EMBL/GenBank/DDBJ whole genome shotgun (WGS) entry which is preliminary data.</text>
</comment>
<evidence type="ECO:0000313" key="6">
    <source>
        <dbReference type="EMBL" id="KIQ67481.1"/>
    </source>
</evidence>